<dbReference type="EMBL" id="MFKQ01000006">
    <property type="protein sequence ID" value="OGG47563.1"/>
    <property type="molecule type" value="Genomic_DNA"/>
</dbReference>
<dbReference type="GO" id="GO:0006412">
    <property type="term" value="P:translation"/>
    <property type="evidence" value="ECO:0007669"/>
    <property type="project" value="UniProtKB-UniRule"/>
</dbReference>
<keyword evidence="3 5" id="KW-0694">RNA-binding</keyword>
<keyword evidence="3 5" id="KW-0699">rRNA-binding</keyword>
<dbReference type="AlphaFoldDB" id="A0A1F6CEH5"/>
<evidence type="ECO:0000256" key="5">
    <source>
        <dbReference type="RuleBase" id="RU003950"/>
    </source>
</evidence>
<keyword evidence="2 3" id="KW-0687">Ribonucleoprotein</keyword>
<accession>A0A1F6CEH5</accession>
<dbReference type="PANTHER" id="PTHR11761">
    <property type="entry name" value="50S/60S RIBOSOMAL PROTEIN L14/L23"/>
    <property type="match status" value="1"/>
</dbReference>
<dbReference type="HAMAP" id="MF_01367">
    <property type="entry name" value="Ribosomal_uL14"/>
    <property type="match status" value="1"/>
</dbReference>
<dbReference type="InterPro" id="IPR019972">
    <property type="entry name" value="Ribosomal_uL14_CS"/>
</dbReference>
<dbReference type="PROSITE" id="PS00049">
    <property type="entry name" value="RIBOSOMAL_L14"/>
    <property type="match status" value="1"/>
</dbReference>
<proteinExistence type="inferred from homology"/>
<sequence>MIQPRTLVKVTDNSGARIGRVFKVLGGTRKRYARIGDIVVLSVQTAEPRKAVKKKEVHHAVVVRQVQPFRRRDGSYVRFDENAVVLLEKGSKDKHEPKAGRVFGPIPRELAELGYQKIISLAPEVV</sequence>
<name>A0A1F6CEH5_9BACT</name>
<protein>
    <recommendedName>
        <fullName evidence="3">Large ribosomal subunit protein uL14</fullName>
    </recommendedName>
</protein>
<evidence type="ECO:0000256" key="3">
    <source>
        <dbReference type="HAMAP-Rule" id="MF_01367"/>
    </source>
</evidence>
<dbReference type="GO" id="GO:0022625">
    <property type="term" value="C:cytosolic large ribosomal subunit"/>
    <property type="evidence" value="ECO:0007669"/>
    <property type="project" value="TreeGrafter"/>
</dbReference>
<evidence type="ECO:0000256" key="1">
    <source>
        <dbReference type="ARBA" id="ARBA00022980"/>
    </source>
</evidence>
<dbReference type="GO" id="GO:0070180">
    <property type="term" value="F:large ribosomal subunit rRNA binding"/>
    <property type="evidence" value="ECO:0007669"/>
    <property type="project" value="TreeGrafter"/>
</dbReference>
<comment type="caution">
    <text evidence="6">The sequence shown here is derived from an EMBL/GenBank/DDBJ whole genome shotgun (WGS) entry which is preliminary data.</text>
</comment>
<evidence type="ECO:0000256" key="2">
    <source>
        <dbReference type="ARBA" id="ARBA00023274"/>
    </source>
</evidence>
<evidence type="ECO:0000313" key="7">
    <source>
        <dbReference type="Proteomes" id="UP000178344"/>
    </source>
</evidence>
<keyword evidence="1 3" id="KW-0689">Ribosomal protein</keyword>
<comment type="subunit">
    <text evidence="3">Part of the 50S ribosomal subunit. Forms a cluster with proteins L3 and L19. In the 70S ribosome, L14 and L19 interact and together make contacts with the 16S rRNA in bridges B5 and B8.</text>
</comment>
<dbReference type="InterPro" id="IPR036853">
    <property type="entry name" value="Ribosomal_uL14_sf"/>
</dbReference>
<gene>
    <name evidence="3" type="primary">rplN</name>
    <name evidence="6" type="ORF">A2671_01750</name>
</gene>
<dbReference type="Pfam" id="PF00238">
    <property type="entry name" value="Ribosomal_L14"/>
    <property type="match status" value="1"/>
</dbReference>
<dbReference type="Proteomes" id="UP000178344">
    <property type="component" value="Unassembled WGS sequence"/>
</dbReference>
<evidence type="ECO:0000313" key="6">
    <source>
        <dbReference type="EMBL" id="OGG47563.1"/>
    </source>
</evidence>
<dbReference type="InterPro" id="IPR005745">
    <property type="entry name" value="Ribosomal_uL14_bac-type"/>
</dbReference>
<dbReference type="GO" id="GO:0003735">
    <property type="term" value="F:structural constituent of ribosome"/>
    <property type="evidence" value="ECO:0007669"/>
    <property type="project" value="InterPro"/>
</dbReference>
<evidence type="ECO:0000256" key="4">
    <source>
        <dbReference type="RuleBase" id="RU003949"/>
    </source>
</evidence>
<dbReference type="PANTHER" id="PTHR11761:SF3">
    <property type="entry name" value="LARGE RIBOSOMAL SUBUNIT PROTEIN UL14M"/>
    <property type="match status" value="1"/>
</dbReference>
<dbReference type="Gene3D" id="2.40.150.20">
    <property type="entry name" value="Ribosomal protein L14"/>
    <property type="match status" value="1"/>
</dbReference>
<dbReference type="CDD" id="cd00337">
    <property type="entry name" value="Ribosomal_uL14"/>
    <property type="match status" value="1"/>
</dbReference>
<dbReference type="SMART" id="SM01374">
    <property type="entry name" value="Ribosomal_L14"/>
    <property type="match status" value="1"/>
</dbReference>
<dbReference type="InterPro" id="IPR000218">
    <property type="entry name" value="Ribosomal_uL14"/>
</dbReference>
<dbReference type="SUPFAM" id="SSF50193">
    <property type="entry name" value="Ribosomal protein L14"/>
    <property type="match status" value="1"/>
</dbReference>
<reference evidence="6 7" key="1">
    <citation type="journal article" date="2016" name="Nat. Commun.">
        <title>Thousands of microbial genomes shed light on interconnected biogeochemical processes in an aquifer system.</title>
        <authorList>
            <person name="Anantharaman K."/>
            <person name="Brown C.T."/>
            <person name="Hug L.A."/>
            <person name="Sharon I."/>
            <person name="Castelle C.J."/>
            <person name="Probst A.J."/>
            <person name="Thomas B.C."/>
            <person name="Singh A."/>
            <person name="Wilkins M.J."/>
            <person name="Karaoz U."/>
            <person name="Brodie E.L."/>
            <person name="Williams K.H."/>
            <person name="Hubbard S.S."/>
            <person name="Banfield J.F."/>
        </authorList>
    </citation>
    <scope>NUCLEOTIDE SEQUENCE [LARGE SCALE GENOMIC DNA]</scope>
</reference>
<comment type="similarity">
    <text evidence="3 4">Belongs to the universal ribosomal protein uL14 family.</text>
</comment>
<comment type="function">
    <text evidence="3 5">Binds to 23S rRNA. Forms part of two intersubunit bridges in the 70S ribosome.</text>
</comment>
<organism evidence="6 7">
    <name type="scientific">Candidatus Kaiserbacteria bacterium RIFCSPHIGHO2_01_FULL_49_13</name>
    <dbReference type="NCBI Taxonomy" id="1798477"/>
    <lineage>
        <taxon>Bacteria</taxon>
        <taxon>Candidatus Kaiseribacteriota</taxon>
    </lineage>
</organism>
<dbReference type="NCBIfam" id="TIGR01067">
    <property type="entry name" value="rplN_bact"/>
    <property type="match status" value="1"/>
</dbReference>